<dbReference type="GO" id="GO:0005886">
    <property type="term" value="C:plasma membrane"/>
    <property type="evidence" value="ECO:0007669"/>
    <property type="project" value="UniProtKB-SubCell"/>
</dbReference>
<dbReference type="GO" id="GO:0055085">
    <property type="term" value="P:transmembrane transport"/>
    <property type="evidence" value="ECO:0007669"/>
    <property type="project" value="InterPro"/>
</dbReference>
<dbReference type="Gene3D" id="1.20.1530.20">
    <property type="match status" value="1"/>
</dbReference>
<evidence type="ECO:0000256" key="5">
    <source>
        <dbReference type="ARBA" id="ARBA00022692"/>
    </source>
</evidence>
<dbReference type="Proteomes" id="UP000078532">
    <property type="component" value="Unassembled WGS sequence"/>
</dbReference>
<sequence length="308" mass="33895">MIELLSLGREIGVLFIYVFFGWLGRRAGILDAGTDRAVSSLVFYFTMPALTVTSMSLKISTGQLYEGLLILAGSLVLVTLSYLFILPVSRLLRVDGPAEDSFRFGTIFGNVTYVGFPVCYILFGKIGIFYAALYSLGHNLLFWTLGVWMICRRQGGGFRWREALNINVISIVTGFLLALGHVQLPRLLFEPLNGLGEATIPLALLLIGSMLAEKDFKSLLTSKLVYQSTVIKLLMLPALTLALLHLAPFFSPTGKTVLLLEMAMPAAALAPTVARKYNAGYGFLSRVVVFTTLLSLFTLPVFAWLARY</sequence>
<evidence type="ECO:0000313" key="9">
    <source>
        <dbReference type="EMBL" id="OAT87093.1"/>
    </source>
</evidence>
<evidence type="ECO:0000256" key="3">
    <source>
        <dbReference type="ARBA" id="ARBA00022448"/>
    </source>
</evidence>
<evidence type="ECO:0000256" key="4">
    <source>
        <dbReference type="ARBA" id="ARBA00022475"/>
    </source>
</evidence>
<evidence type="ECO:0000256" key="1">
    <source>
        <dbReference type="ARBA" id="ARBA00004651"/>
    </source>
</evidence>
<dbReference type="PANTHER" id="PTHR36838:SF3">
    <property type="entry name" value="TRANSPORTER AUXIN EFFLUX CARRIER EC FAMILY"/>
    <property type="match status" value="1"/>
</dbReference>
<evidence type="ECO:0008006" key="11">
    <source>
        <dbReference type="Google" id="ProtNLM"/>
    </source>
</evidence>
<protein>
    <recommendedName>
        <fullName evidence="11">Transporter</fullName>
    </recommendedName>
</protein>
<keyword evidence="6 8" id="KW-1133">Transmembrane helix</keyword>
<feature type="transmembrane region" description="Helical" evidence="8">
    <location>
        <begin position="233"/>
        <end position="251"/>
    </location>
</feature>
<evidence type="ECO:0000256" key="7">
    <source>
        <dbReference type="ARBA" id="ARBA00023136"/>
    </source>
</evidence>
<gene>
    <name evidence="9" type="ORF">A6M21_02045</name>
</gene>
<feature type="transmembrane region" description="Helical" evidence="8">
    <location>
        <begin position="104"/>
        <end position="123"/>
    </location>
</feature>
<dbReference type="PANTHER" id="PTHR36838">
    <property type="entry name" value="AUXIN EFFLUX CARRIER FAMILY PROTEIN"/>
    <property type="match status" value="1"/>
</dbReference>
<dbReference type="InterPro" id="IPR004776">
    <property type="entry name" value="Mem_transp_PIN-like"/>
</dbReference>
<keyword evidence="10" id="KW-1185">Reference proteome</keyword>
<evidence type="ECO:0000256" key="2">
    <source>
        <dbReference type="ARBA" id="ARBA00010145"/>
    </source>
</evidence>
<dbReference type="Pfam" id="PF03547">
    <property type="entry name" value="Mem_trans"/>
    <property type="match status" value="2"/>
</dbReference>
<dbReference type="AlphaFoldDB" id="A0A1B7LKM7"/>
<keyword evidence="5 8" id="KW-0812">Transmembrane</keyword>
<organism evidence="9 10">
    <name type="scientific">Desulfotomaculum copahuensis</name>
    <dbReference type="NCBI Taxonomy" id="1838280"/>
    <lineage>
        <taxon>Bacteria</taxon>
        <taxon>Bacillati</taxon>
        <taxon>Bacillota</taxon>
        <taxon>Clostridia</taxon>
        <taxon>Eubacteriales</taxon>
        <taxon>Desulfotomaculaceae</taxon>
        <taxon>Desulfotomaculum</taxon>
    </lineage>
</organism>
<dbReference type="RefSeq" id="WP_066665845.1">
    <property type="nucleotide sequence ID" value="NZ_LYVF01000002.1"/>
</dbReference>
<proteinExistence type="inferred from homology"/>
<feature type="transmembrane region" description="Helical" evidence="8">
    <location>
        <begin position="69"/>
        <end position="92"/>
    </location>
</feature>
<dbReference type="STRING" id="1838280.A6M21_02045"/>
<name>A0A1B7LKM7_9FIRM</name>
<dbReference type="OrthoDB" id="9798064at2"/>
<keyword evidence="3" id="KW-0813">Transport</keyword>
<feature type="transmembrane region" description="Helical" evidence="8">
    <location>
        <begin position="6"/>
        <end position="25"/>
    </location>
</feature>
<evidence type="ECO:0000256" key="6">
    <source>
        <dbReference type="ARBA" id="ARBA00022989"/>
    </source>
</evidence>
<feature type="transmembrane region" description="Helical" evidence="8">
    <location>
        <begin position="163"/>
        <end position="182"/>
    </location>
</feature>
<accession>A0A1B7LKM7</accession>
<feature type="transmembrane region" description="Helical" evidence="8">
    <location>
        <begin position="37"/>
        <end position="57"/>
    </location>
</feature>
<reference evidence="9 10" key="1">
    <citation type="submission" date="2016-04" db="EMBL/GenBank/DDBJ databases">
        <authorList>
            <person name="Evans L.H."/>
            <person name="Alamgir A."/>
            <person name="Owens N."/>
            <person name="Weber N.D."/>
            <person name="Virtaneva K."/>
            <person name="Barbian K."/>
            <person name="Babar A."/>
            <person name="Rosenke K."/>
        </authorList>
    </citation>
    <scope>NUCLEOTIDE SEQUENCE [LARGE SCALE GENOMIC DNA]</scope>
    <source>
        <strain evidence="9 10">LMa1</strain>
    </source>
</reference>
<feature type="transmembrane region" description="Helical" evidence="8">
    <location>
        <begin position="129"/>
        <end position="151"/>
    </location>
</feature>
<comment type="subcellular location">
    <subcellularLocation>
        <location evidence="1">Cell membrane</location>
        <topology evidence="1">Multi-pass membrane protein</topology>
    </subcellularLocation>
</comment>
<comment type="caution">
    <text evidence="9">The sequence shown here is derived from an EMBL/GenBank/DDBJ whole genome shotgun (WGS) entry which is preliminary data.</text>
</comment>
<feature type="transmembrane region" description="Helical" evidence="8">
    <location>
        <begin position="194"/>
        <end position="212"/>
    </location>
</feature>
<keyword evidence="7 8" id="KW-0472">Membrane</keyword>
<feature type="transmembrane region" description="Helical" evidence="8">
    <location>
        <begin position="287"/>
        <end position="306"/>
    </location>
</feature>
<keyword evidence="4" id="KW-1003">Cell membrane</keyword>
<evidence type="ECO:0000256" key="8">
    <source>
        <dbReference type="SAM" id="Phobius"/>
    </source>
</evidence>
<dbReference type="EMBL" id="LYVF01000002">
    <property type="protein sequence ID" value="OAT87093.1"/>
    <property type="molecule type" value="Genomic_DNA"/>
</dbReference>
<comment type="similarity">
    <text evidence="2">Belongs to the auxin efflux carrier (TC 2.A.69) family.</text>
</comment>
<evidence type="ECO:0000313" key="10">
    <source>
        <dbReference type="Proteomes" id="UP000078532"/>
    </source>
</evidence>
<dbReference type="InterPro" id="IPR038770">
    <property type="entry name" value="Na+/solute_symporter_sf"/>
</dbReference>